<evidence type="ECO:0000256" key="1">
    <source>
        <dbReference type="ARBA" id="ARBA00009684"/>
    </source>
</evidence>
<dbReference type="Gene3D" id="3.30.70.890">
    <property type="entry name" value="GHMP kinase, C-terminal domain"/>
    <property type="match status" value="1"/>
</dbReference>
<gene>
    <name evidence="10" type="primary">ispE</name>
    <name evidence="13" type="ORF">HBA54_23770</name>
</gene>
<name>A0A967F1Z8_9PROT</name>
<keyword evidence="6 10" id="KW-0418">Kinase</keyword>
<comment type="similarity">
    <text evidence="1 10">Belongs to the GHMP kinase family. IspE subfamily.</text>
</comment>
<keyword evidence="8 10" id="KW-0414">Isoprene biosynthesis</keyword>
<feature type="active site" evidence="10">
    <location>
        <position position="144"/>
    </location>
</feature>
<evidence type="ECO:0000256" key="2">
    <source>
        <dbReference type="ARBA" id="ARBA00012052"/>
    </source>
</evidence>
<organism evidence="13 14">
    <name type="scientific">Pelagibius litoralis</name>
    <dbReference type="NCBI Taxonomy" id="374515"/>
    <lineage>
        <taxon>Bacteria</taxon>
        <taxon>Pseudomonadati</taxon>
        <taxon>Pseudomonadota</taxon>
        <taxon>Alphaproteobacteria</taxon>
        <taxon>Rhodospirillales</taxon>
        <taxon>Rhodovibrionaceae</taxon>
        <taxon>Pelagibius</taxon>
    </lineage>
</organism>
<evidence type="ECO:0000259" key="11">
    <source>
        <dbReference type="Pfam" id="PF00288"/>
    </source>
</evidence>
<dbReference type="SUPFAM" id="SSF54211">
    <property type="entry name" value="Ribosomal protein S5 domain 2-like"/>
    <property type="match status" value="1"/>
</dbReference>
<evidence type="ECO:0000256" key="3">
    <source>
        <dbReference type="ARBA" id="ARBA00017473"/>
    </source>
</evidence>
<evidence type="ECO:0000313" key="14">
    <source>
        <dbReference type="Proteomes" id="UP000761264"/>
    </source>
</evidence>
<reference evidence="13" key="1">
    <citation type="submission" date="2020-03" db="EMBL/GenBank/DDBJ databases">
        <title>Genome of Pelagibius litoralis DSM 21314T.</title>
        <authorList>
            <person name="Wang G."/>
        </authorList>
    </citation>
    <scope>NUCLEOTIDE SEQUENCE</scope>
    <source>
        <strain evidence="13">DSM 21314</strain>
    </source>
</reference>
<keyword evidence="7 10" id="KW-0067">ATP-binding</keyword>
<dbReference type="RefSeq" id="WP_167229428.1">
    <property type="nucleotide sequence ID" value="NZ_JAAQPH010000024.1"/>
</dbReference>
<feature type="domain" description="GHMP kinase N-terminal" evidence="11">
    <location>
        <begin position="74"/>
        <end position="149"/>
    </location>
</feature>
<dbReference type="Gene3D" id="3.30.230.10">
    <property type="match status" value="1"/>
</dbReference>
<dbReference type="GO" id="GO:0005524">
    <property type="term" value="F:ATP binding"/>
    <property type="evidence" value="ECO:0007669"/>
    <property type="project" value="UniProtKB-UniRule"/>
</dbReference>
<keyword evidence="4 10" id="KW-0808">Transferase</keyword>
<feature type="binding site" evidence="10">
    <location>
        <begin position="102"/>
        <end position="112"/>
    </location>
    <ligand>
        <name>ATP</name>
        <dbReference type="ChEBI" id="CHEBI:30616"/>
    </ligand>
</feature>
<comment type="catalytic activity">
    <reaction evidence="10">
        <text>4-CDP-2-C-methyl-D-erythritol + ATP = 4-CDP-2-C-methyl-D-erythritol 2-phosphate + ADP + H(+)</text>
        <dbReference type="Rhea" id="RHEA:18437"/>
        <dbReference type="ChEBI" id="CHEBI:15378"/>
        <dbReference type="ChEBI" id="CHEBI:30616"/>
        <dbReference type="ChEBI" id="CHEBI:57823"/>
        <dbReference type="ChEBI" id="CHEBI:57919"/>
        <dbReference type="ChEBI" id="CHEBI:456216"/>
        <dbReference type="EC" id="2.7.1.148"/>
    </reaction>
</comment>
<evidence type="ECO:0000256" key="9">
    <source>
        <dbReference type="ARBA" id="ARBA00032554"/>
    </source>
</evidence>
<protein>
    <recommendedName>
        <fullName evidence="3 10">4-diphosphocytidyl-2-C-methyl-D-erythritol kinase</fullName>
        <shortName evidence="10">CMK</shortName>
        <ecNumber evidence="2 10">2.7.1.148</ecNumber>
    </recommendedName>
    <alternativeName>
        <fullName evidence="9 10">4-(cytidine-5'-diphospho)-2-C-methyl-D-erythritol kinase</fullName>
    </alternativeName>
</protein>
<dbReference type="Pfam" id="PF08544">
    <property type="entry name" value="GHMP_kinases_C"/>
    <property type="match status" value="1"/>
</dbReference>
<dbReference type="InterPro" id="IPR004424">
    <property type="entry name" value="IspE"/>
</dbReference>
<dbReference type="HAMAP" id="MF_00061">
    <property type="entry name" value="IspE"/>
    <property type="match status" value="1"/>
</dbReference>
<evidence type="ECO:0000313" key="13">
    <source>
        <dbReference type="EMBL" id="NIA71615.1"/>
    </source>
</evidence>
<evidence type="ECO:0000256" key="4">
    <source>
        <dbReference type="ARBA" id="ARBA00022679"/>
    </source>
</evidence>
<evidence type="ECO:0000256" key="5">
    <source>
        <dbReference type="ARBA" id="ARBA00022741"/>
    </source>
</evidence>
<comment type="function">
    <text evidence="10">Catalyzes the phosphorylation of the position 2 hydroxy group of 4-diphosphocytidyl-2C-methyl-D-erythritol.</text>
</comment>
<dbReference type="InterPro" id="IPR013750">
    <property type="entry name" value="GHMP_kinase_C_dom"/>
</dbReference>
<dbReference type="InterPro" id="IPR014721">
    <property type="entry name" value="Ribsml_uS5_D2-typ_fold_subgr"/>
</dbReference>
<evidence type="ECO:0000256" key="6">
    <source>
        <dbReference type="ARBA" id="ARBA00022777"/>
    </source>
</evidence>
<keyword evidence="5 10" id="KW-0547">Nucleotide-binding</keyword>
<dbReference type="InterPro" id="IPR006204">
    <property type="entry name" value="GHMP_kinase_N_dom"/>
</dbReference>
<sequence>MLDLKGTALADQTAWAKINLTLQVTGRRDDGYHALSSLVVFAEHGDVLRFQESDVLNLTIDGPFAAGLSAAADNLVLRAAEGFSALAGRPLNVAVTLIKNLPVAAGIGGGSADAAAVLRGLCSLTGLSPDDPSLLDLALQLGADVPVCLAARTVVMSGIGEVLRPVVAFPALALVLVNPGVPLSTAAVFKARQPAFSRADEQLPPPDFDTLLDWLGERPNDLEEAARRLSPVVPRVLDSLAATPGCRLARMSGSGATCFAIYENHADAESAALALRGAEPGWWVTATGLRAG</sequence>
<dbReference type="GO" id="GO:0019288">
    <property type="term" value="P:isopentenyl diphosphate biosynthetic process, methylerythritol 4-phosphate pathway"/>
    <property type="evidence" value="ECO:0007669"/>
    <property type="project" value="UniProtKB-UniRule"/>
</dbReference>
<comment type="pathway">
    <text evidence="10">Isoprenoid biosynthesis; isopentenyl diphosphate biosynthesis via DXP pathway; isopentenyl diphosphate from 1-deoxy-D-xylulose 5-phosphate: step 3/6.</text>
</comment>
<dbReference type="GO" id="GO:0016114">
    <property type="term" value="P:terpenoid biosynthetic process"/>
    <property type="evidence" value="ECO:0007669"/>
    <property type="project" value="UniProtKB-UniRule"/>
</dbReference>
<dbReference type="PIRSF" id="PIRSF010376">
    <property type="entry name" value="IspE"/>
    <property type="match status" value="1"/>
</dbReference>
<dbReference type="PANTHER" id="PTHR43527:SF2">
    <property type="entry name" value="4-DIPHOSPHOCYTIDYL-2-C-METHYL-D-ERYTHRITOL KINASE, CHLOROPLASTIC"/>
    <property type="match status" value="1"/>
</dbReference>
<dbReference type="InterPro" id="IPR020568">
    <property type="entry name" value="Ribosomal_Su5_D2-typ_SF"/>
</dbReference>
<dbReference type="AlphaFoldDB" id="A0A967F1Z8"/>
<proteinExistence type="inferred from homology"/>
<dbReference type="GO" id="GO:0050515">
    <property type="term" value="F:4-(cytidine 5'-diphospho)-2-C-methyl-D-erythritol kinase activity"/>
    <property type="evidence" value="ECO:0007669"/>
    <property type="project" value="UniProtKB-UniRule"/>
</dbReference>
<evidence type="ECO:0000256" key="10">
    <source>
        <dbReference type="HAMAP-Rule" id="MF_00061"/>
    </source>
</evidence>
<dbReference type="NCBIfam" id="TIGR00154">
    <property type="entry name" value="ispE"/>
    <property type="match status" value="1"/>
</dbReference>
<dbReference type="SUPFAM" id="SSF55060">
    <property type="entry name" value="GHMP Kinase, C-terminal domain"/>
    <property type="match status" value="1"/>
</dbReference>
<dbReference type="InterPro" id="IPR036554">
    <property type="entry name" value="GHMP_kinase_C_sf"/>
</dbReference>
<evidence type="ECO:0000259" key="12">
    <source>
        <dbReference type="Pfam" id="PF08544"/>
    </source>
</evidence>
<dbReference type="NCBIfam" id="NF011202">
    <property type="entry name" value="PRK14608.1"/>
    <property type="match status" value="1"/>
</dbReference>
<dbReference type="Proteomes" id="UP000761264">
    <property type="component" value="Unassembled WGS sequence"/>
</dbReference>
<feature type="domain" description="GHMP kinase C-terminal" evidence="12">
    <location>
        <begin position="207"/>
        <end position="276"/>
    </location>
</feature>
<evidence type="ECO:0000256" key="7">
    <source>
        <dbReference type="ARBA" id="ARBA00022840"/>
    </source>
</evidence>
<dbReference type="EC" id="2.7.1.148" evidence="2 10"/>
<dbReference type="EMBL" id="JAAQPH010000024">
    <property type="protein sequence ID" value="NIA71615.1"/>
    <property type="molecule type" value="Genomic_DNA"/>
</dbReference>
<feature type="active site" evidence="10">
    <location>
        <position position="17"/>
    </location>
</feature>
<dbReference type="PANTHER" id="PTHR43527">
    <property type="entry name" value="4-DIPHOSPHOCYTIDYL-2-C-METHYL-D-ERYTHRITOL KINASE, CHLOROPLASTIC"/>
    <property type="match status" value="1"/>
</dbReference>
<comment type="caution">
    <text evidence="13">The sequence shown here is derived from an EMBL/GenBank/DDBJ whole genome shotgun (WGS) entry which is preliminary data.</text>
</comment>
<dbReference type="Pfam" id="PF00288">
    <property type="entry name" value="GHMP_kinases_N"/>
    <property type="match status" value="1"/>
</dbReference>
<evidence type="ECO:0000256" key="8">
    <source>
        <dbReference type="ARBA" id="ARBA00023229"/>
    </source>
</evidence>
<accession>A0A967F1Z8</accession>
<keyword evidence="14" id="KW-1185">Reference proteome</keyword>